<evidence type="ECO:0000256" key="2">
    <source>
        <dbReference type="ARBA" id="ARBA00008945"/>
    </source>
</evidence>
<dbReference type="GO" id="GO:0003723">
    <property type="term" value="F:RNA binding"/>
    <property type="evidence" value="ECO:0007669"/>
    <property type="project" value="InterPro"/>
</dbReference>
<dbReference type="PANTHER" id="PTHR48277:SF1">
    <property type="entry name" value="MITOCHONDRIAL RIBOSOMAL PROTEIN S5"/>
    <property type="match status" value="1"/>
</dbReference>
<dbReference type="InterPro" id="IPR000851">
    <property type="entry name" value="Ribosomal_uS5"/>
</dbReference>
<accession>M7NV41</accession>
<dbReference type="Gene3D" id="3.30.230.10">
    <property type="match status" value="1"/>
</dbReference>
<keyword evidence="4" id="KW-0496">Mitochondrion</keyword>
<protein>
    <recommendedName>
        <fullName evidence="6">Small ribosomal subunit protein uS5m</fullName>
    </recommendedName>
    <alternativeName>
        <fullName evidence="7">28S ribosomal protein S5, mitochondrial</fullName>
    </alternativeName>
</protein>
<evidence type="ECO:0000313" key="11">
    <source>
        <dbReference type="EMBL" id="EMR11162.1"/>
    </source>
</evidence>
<evidence type="ECO:0000256" key="7">
    <source>
        <dbReference type="ARBA" id="ARBA00041606"/>
    </source>
</evidence>
<reference evidence="12" key="1">
    <citation type="journal article" date="2016" name="Nat. Commun.">
        <title>Genome analysis of three Pneumocystis species reveals adaptation mechanisms to life exclusively in mammalian hosts.</title>
        <authorList>
            <person name="Ma L."/>
            <person name="Chen Z."/>
            <person name="Huang D.W."/>
            <person name="Kutty G."/>
            <person name="Ishihara M."/>
            <person name="Wang H."/>
            <person name="Abouelleil A."/>
            <person name="Bishop L."/>
            <person name="Davey E."/>
            <person name="Deng R."/>
            <person name="Deng X."/>
            <person name="Fan L."/>
            <person name="Fantoni G."/>
            <person name="Fitzgerald M."/>
            <person name="Gogineni E."/>
            <person name="Goldberg J.M."/>
            <person name="Handley G."/>
            <person name="Hu X."/>
            <person name="Huber C."/>
            <person name="Jiao X."/>
            <person name="Jones K."/>
            <person name="Levin J.Z."/>
            <person name="Liu Y."/>
            <person name="Macdonald P."/>
            <person name="Melnikov A."/>
            <person name="Raley C."/>
            <person name="Sassi M."/>
            <person name="Sherman B.T."/>
            <person name="Song X."/>
            <person name="Sykes S."/>
            <person name="Tran B."/>
            <person name="Walsh L."/>
            <person name="Xia Y."/>
            <person name="Yang J."/>
            <person name="Young S."/>
            <person name="Zeng Q."/>
            <person name="Zheng X."/>
            <person name="Stephens R."/>
            <person name="Nusbaum C."/>
            <person name="Birren B.W."/>
            <person name="Azadi P."/>
            <person name="Lempicki R.A."/>
            <person name="Cuomo C.A."/>
            <person name="Kovacs J.A."/>
        </authorList>
    </citation>
    <scope>NUCLEOTIDE SEQUENCE [LARGE SCALE GENOMIC DNA]</scope>
    <source>
        <strain evidence="12">B123</strain>
    </source>
</reference>
<dbReference type="GO" id="GO:0005763">
    <property type="term" value="C:mitochondrial small ribosomal subunit"/>
    <property type="evidence" value="ECO:0007669"/>
    <property type="project" value="EnsemblFungi"/>
</dbReference>
<evidence type="ECO:0000256" key="9">
    <source>
        <dbReference type="RuleBase" id="RU003823"/>
    </source>
</evidence>
<evidence type="ECO:0000256" key="8">
    <source>
        <dbReference type="PROSITE-ProRule" id="PRU00268"/>
    </source>
</evidence>
<dbReference type="GO" id="GO:0003735">
    <property type="term" value="F:structural constituent of ribosome"/>
    <property type="evidence" value="ECO:0007669"/>
    <property type="project" value="UniProtKB-UniRule"/>
</dbReference>
<dbReference type="FunFam" id="3.30.160.20:FF:000022">
    <property type="entry name" value="28S ribosomal protein S5, mitochondrial"/>
    <property type="match status" value="1"/>
</dbReference>
<dbReference type="Gene3D" id="3.30.160.20">
    <property type="match status" value="1"/>
</dbReference>
<dbReference type="Pfam" id="PF03719">
    <property type="entry name" value="Ribosomal_S5_C"/>
    <property type="match status" value="1"/>
</dbReference>
<evidence type="ECO:0000256" key="1">
    <source>
        <dbReference type="ARBA" id="ARBA00004173"/>
    </source>
</evidence>
<dbReference type="GeneID" id="19894455"/>
<dbReference type="InterPro" id="IPR005324">
    <property type="entry name" value="Ribosomal_uS5_C"/>
</dbReference>
<dbReference type="EMBL" id="AFWA02000002">
    <property type="protein sequence ID" value="EMR11162.1"/>
    <property type="molecule type" value="Genomic_DNA"/>
</dbReference>
<dbReference type="Proteomes" id="UP000011958">
    <property type="component" value="Unassembled WGS sequence"/>
</dbReference>
<comment type="similarity">
    <text evidence="2 9">Belongs to the universal ribosomal protein uS5 family.</text>
</comment>
<dbReference type="InterPro" id="IPR020568">
    <property type="entry name" value="Ribosomal_Su5_D2-typ_SF"/>
</dbReference>
<comment type="subcellular location">
    <subcellularLocation>
        <location evidence="1">Mitochondrion</location>
    </subcellularLocation>
</comment>
<dbReference type="RefSeq" id="XP_007872659.1">
    <property type="nucleotide sequence ID" value="XM_007874468.1"/>
</dbReference>
<dbReference type="InterPro" id="IPR014721">
    <property type="entry name" value="Ribsml_uS5_D2-typ_fold_subgr"/>
</dbReference>
<keyword evidence="5 8" id="KW-0687">Ribonucleoprotein</keyword>
<evidence type="ECO:0000256" key="5">
    <source>
        <dbReference type="ARBA" id="ARBA00023274"/>
    </source>
</evidence>
<dbReference type="eggNOG" id="KOG2646">
    <property type="taxonomic scope" value="Eukaryota"/>
</dbReference>
<name>M7NV41_PNEMU</name>
<keyword evidence="12" id="KW-1185">Reference proteome</keyword>
<dbReference type="STRING" id="1069680.M7NV41"/>
<keyword evidence="3 8" id="KW-0689">Ribosomal protein</keyword>
<dbReference type="FunFam" id="3.30.230.10:FF:000002">
    <property type="entry name" value="30S ribosomal protein S5"/>
    <property type="match status" value="1"/>
</dbReference>
<dbReference type="SUPFAM" id="SSF54211">
    <property type="entry name" value="Ribosomal protein S5 domain 2-like"/>
    <property type="match status" value="1"/>
</dbReference>
<evidence type="ECO:0000256" key="3">
    <source>
        <dbReference type="ARBA" id="ARBA00022980"/>
    </source>
</evidence>
<evidence type="ECO:0000313" key="12">
    <source>
        <dbReference type="Proteomes" id="UP000011958"/>
    </source>
</evidence>
<sequence>MFPTNIYMSRLSLWLGPFKYVCSIKKCYFSSFFGLNINKNKNITLKKEYMDKNILSVIKSHDYSELKNQKLRRTQLHIPYVTDFLIKDPFLDKESDFLNNKTSNLPETSLDTSEEYDLAPYLPKIESIFLKENDPEYLSMITGMSPWEIKKLIQKPLVIRRVVNQTRKGKISSMYSLAIVGNGSGMIGLGEGKSKALRTAIKKACLQAMKNMHYIPRYENRTIYGNVRYKFHAVLLELRSRPRGFGIRANHFIHEICRCIGIKDLSAKVRGSCTGMNVVKATLEALKTQVLPEDIARARGKKVVDVMQTYYSKS</sequence>
<evidence type="ECO:0000256" key="6">
    <source>
        <dbReference type="ARBA" id="ARBA00039335"/>
    </source>
</evidence>
<dbReference type="PANTHER" id="PTHR48277">
    <property type="entry name" value="MITOCHONDRIAL RIBOSOMAL PROTEIN S5"/>
    <property type="match status" value="1"/>
</dbReference>
<evidence type="ECO:0000256" key="4">
    <source>
        <dbReference type="ARBA" id="ARBA00023128"/>
    </source>
</evidence>
<dbReference type="SUPFAM" id="SSF54768">
    <property type="entry name" value="dsRNA-binding domain-like"/>
    <property type="match status" value="1"/>
</dbReference>
<feature type="domain" description="S5 DRBM" evidence="10">
    <location>
        <begin position="152"/>
        <end position="215"/>
    </location>
</feature>
<dbReference type="Pfam" id="PF00333">
    <property type="entry name" value="Ribosomal_S5"/>
    <property type="match status" value="1"/>
</dbReference>
<dbReference type="PROSITE" id="PS50881">
    <property type="entry name" value="S5_DSRBD"/>
    <property type="match status" value="1"/>
</dbReference>
<dbReference type="InterPro" id="IPR013810">
    <property type="entry name" value="Ribosomal_uS5_N"/>
</dbReference>
<evidence type="ECO:0000259" key="10">
    <source>
        <dbReference type="PROSITE" id="PS50881"/>
    </source>
</evidence>
<dbReference type="GO" id="GO:0005743">
    <property type="term" value="C:mitochondrial inner membrane"/>
    <property type="evidence" value="ECO:0007669"/>
    <property type="project" value="UniProtKB-ARBA"/>
</dbReference>
<dbReference type="OrthoDB" id="309483at2759"/>
<gene>
    <name evidence="11" type="ORF">PNEG_00757</name>
</gene>
<comment type="caution">
    <text evidence="11">The sequence shown here is derived from an EMBL/GenBank/DDBJ whole genome shotgun (WGS) entry which is preliminary data.</text>
</comment>
<dbReference type="GO" id="GO:0006412">
    <property type="term" value="P:translation"/>
    <property type="evidence" value="ECO:0007669"/>
    <property type="project" value="InterPro"/>
</dbReference>
<dbReference type="AlphaFoldDB" id="M7NV41"/>
<dbReference type="HOGENOM" id="CLU_037994_0_0_1"/>
<dbReference type="VEuPathDB" id="FungiDB:PNEG_00757"/>
<organism evidence="11 12">
    <name type="scientific">Pneumocystis murina (strain B123)</name>
    <name type="common">Mouse pneumocystis pneumonia agent</name>
    <name type="synonym">Pneumocystis carinii f. sp. muris</name>
    <dbReference type="NCBI Taxonomy" id="1069680"/>
    <lineage>
        <taxon>Eukaryota</taxon>
        <taxon>Fungi</taxon>
        <taxon>Dikarya</taxon>
        <taxon>Ascomycota</taxon>
        <taxon>Taphrinomycotina</taxon>
        <taxon>Pneumocystomycetes</taxon>
        <taxon>Pneumocystaceae</taxon>
        <taxon>Pneumocystis</taxon>
    </lineage>
</organism>
<proteinExistence type="inferred from homology"/>